<reference evidence="2 3" key="1">
    <citation type="submission" date="2020-01" db="EMBL/GenBank/DDBJ databases">
        <authorList>
            <person name="Gupta K D."/>
        </authorList>
    </citation>
    <scope>NUCLEOTIDE SEQUENCE [LARGE SCALE GENOMIC DNA]</scope>
</reference>
<keyword evidence="3" id="KW-1185">Reference proteome</keyword>
<accession>A0A8S0W9E0</accession>
<evidence type="ECO:0000313" key="2">
    <source>
        <dbReference type="EMBL" id="CAA7267678.1"/>
    </source>
</evidence>
<proteinExistence type="predicted"/>
<protein>
    <recommendedName>
        <fullName evidence="1">NAD-dependent epimerase/dehydratase domain-containing protein</fullName>
    </recommendedName>
</protein>
<gene>
    <name evidence="2" type="ORF">AAE3_LOCUS9995</name>
</gene>
<dbReference type="EMBL" id="CACVBS010000062">
    <property type="protein sequence ID" value="CAA7267678.1"/>
    <property type="molecule type" value="Genomic_DNA"/>
</dbReference>
<evidence type="ECO:0000259" key="1">
    <source>
        <dbReference type="Pfam" id="PF01370"/>
    </source>
</evidence>
<dbReference type="InterPro" id="IPR001509">
    <property type="entry name" value="Epimerase_deHydtase"/>
</dbReference>
<name>A0A8S0W9E0_CYCAE</name>
<evidence type="ECO:0000313" key="3">
    <source>
        <dbReference type="Proteomes" id="UP000467700"/>
    </source>
</evidence>
<dbReference type="Gene3D" id="3.40.50.720">
    <property type="entry name" value="NAD(P)-binding Rossmann-like Domain"/>
    <property type="match status" value="1"/>
</dbReference>
<comment type="caution">
    <text evidence="2">The sequence shown here is derived from an EMBL/GenBank/DDBJ whole genome shotgun (WGS) entry which is preliminary data.</text>
</comment>
<dbReference type="InterPro" id="IPR036291">
    <property type="entry name" value="NAD(P)-bd_dom_sf"/>
</dbReference>
<sequence>MADVRDLDSVRAAFRTEWPADANMGRGITVIHSAAGLSYYERHASFIGRSAMLNVEGTRNVLAAAQEAGVDIFIFTLSGTIPLKRTNFWLFPWQKRPESLVQVLNDSTLASRKHEEFFSNYPYTKLLSPGRESLIGWGGDLLAEEYLKRGVNPSWVRPIIQSMTYVENVSYAHLLYEARLLEAQKAPPDAPVQKLGGDTSTLP</sequence>
<dbReference type="AlphaFoldDB" id="A0A8S0W9E0"/>
<dbReference type="Pfam" id="PF01370">
    <property type="entry name" value="Epimerase"/>
    <property type="match status" value="1"/>
</dbReference>
<dbReference type="SUPFAM" id="SSF51735">
    <property type="entry name" value="NAD(P)-binding Rossmann-fold domains"/>
    <property type="match status" value="1"/>
</dbReference>
<organism evidence="2 3">
    <name type="scientific">Cyclocybe aegerita</name>
    <name type="common">Black poplar mushroom</name>
    <name type="synonym">Agrocybe aegerita</name>
    <dbReference type="NCBI Taxonomy" id="1973307"/>
    <lineage>
        <taxon>Eukaryota</taxon>
        <taxon>Fungi</taxon>
        <taxon>Dikarya</taxon>
        <taxon>Basidiomycota</taxon>
        <taxon>Agaricomycotina</taxon>
        <taxon>Agaricomycetes</taxon>
        <taxon>Agaricomycetidae</taxon>
        <taxon>Agaricales</taxon>
        <taxon>Agaricineae</taxon>
        <taxon>Bolbitiaceae</taxon>
        <taxon>Cyclocybe</taxon>
    </lineage>
</organism>
<feature type="domain" description="NAD-dependent epimerase/dehydratase" evidence="1">
    <location>
        <begin position="29"/>
        <end position="80"/>
    </location>
</feature>
<dbReference type="OrthoDB" id="10058185at2759"/>
<dbReference type="Proteomes" id="UP000467700">
    <property type="component" value="Unassembled WGS sequence"/>
</dbReference>